<keyword evidence="3" id="KW-1185">Reference proteome</keyword>
<feature type="region of interest" description="Disordered" evidence="1">
    <location>
        <begin position="1"/>
        <end position="72"/>
    </location>
</feature>
<dbReference type="Proteomes" id="UP000041254">
    <property type="component" value="Unassembled WGS sequence"/>
</dbReference>
<sequence>MMMEDARGGGQASRAKRAIQAEKKTSGQGVEEGHRQQGKEDGVESPPAKRARAEQVGVNGSTAAAAAAASSQDHTAAAPAPLLTNVASKAPPANRAAMAAEPDAHMAPADSSGESTPRAETTPSIPCTCQPYRQTFGYVLTAFHVAEGHQQLNIGRAERAGDTAQMEEDVILEGGGDRRLADVQQGEGDGGWVGGGMWWCPVLTAMGPRRPRMR</sequence>
<dbReference type="VEuPathDB" id="CryptoDB:Vbra_20115"/>
<dbReference type="InParanoid" id="A0A0G4EAW7"/>
<evidence type="ECO:0000313" key="2">
    <source>
        <dbReference type="EMBL" id="CEL92808.1"/>
    </source>
</evidence>
<feature type="compositionally biased region" description="Low complexity" evidence="1">
    <location>
        <begin position="91"/>
        <end position="110"/>
    </location>
</feature>
<evidence type="ECO:0000313" key="3">
    <source>
        <dbReference type="Proteomes" id="UP000041254"/>
    </source>
</evidence>
<name>A0A0G4EAW7_VITBC</name>
<dbReference type="AlphaFoldDB" id="A0A0G4EAW7"/>
<protein>
    <submittedName>
        <fullName evidence="2">Uncharacterized protein</fullName>
    </submittedName>
</protein>
<accession>A0A0G4EAW7</accession>
<dbReference type="EMBL" id="CDMY01000113">
    <property type="protein sequence ID" value="CEL92808.1"/>
    <property type="molecule type" value="Genomic_DNA"/>
</dbReference>
<proteinExistence type="predicted"/>
<feature type="compositionally biased region" description="Polar residues" evidence="1">
    <location>
        <begin position="112"/>
        <end position="126"/>
    </location>
</feature>
<reference evidence="2 3" key="1">
    <citation type="submission" date="2014-11" db="EMBL/GenBank/DDBJ databases">
        <authorList>
            <person name="Zhu J."/>
            <person name="Qi W."/>
            <person name="Song R."/>
        </authorList>
    </citation>
    <scope>NUCLEOTIDE SEQUENCE [LARGE SCALE GENOMIC DNA]</scope>
</reference>
<feature type="compositionally biased region" description="Low complexity" evidence="1">
    <location>
        <begin position="61"/>
        <end position="72"/>
    </location>
</feature>
<evidence type="ECO:0000256" key="1">
    <source>
        <dbReference type="SAM" id="MobiDB-lite"/>
    </source>
</evidence>
<feature type="compositionally biased region" description="Basic and acidic residues" evidence="1">
    <location>
        <begin position="19"/>
        <end position="42"/>
    </location>
</feature>
<organism evidence="2 3">
    <name type="scientific">Vitrella brassicaformis (strain CCMP3155)</name>
    <dbReference type="NCBI Taxonomy" id="1169540"/>
    <lineage>
        <taxon>Eukaryota</taxon>
        <taxon>Sar</taxon>
        <taxon>Alveolata</taxon>
        <taxon>Colpodellida</taxon>
        <taxon>Vitrellaceae</taxon>
        <taxon>Vitrella</taxon>
    </lineage>
</organism>
<gene>
    <name evidence="2" type="ORF">Vbra_20115</name>
</gene>
<feature type="region of interest" description="Disordered" evidence="1">
    <location>
        <begin position="91"/>
        <end position="126"/>
    </location>
</feature>